<evidence type="ECO:0000256" key="5">
    <source>
        <dbReference type="ARBA" id="ARBA00022801"/>
    </source>
</evidence>
<feature type="coiled-coil region" evidence="7">
    <location>
        <begin position="624"/>
        <end position="662"/>
    </location>
</feature>
<keyword evidence="13" id="KW-1185">Reference proteome</keyword>
<dbReference type="Pfam" id="PF20255">
    <property type="entry name" value="DUF6606"/>
    <property type="match status" value="1"/>
</dbReference>
<dbReference type="InterPro" id="IPR051346">
    <property type="entry name" value="OTU_Deubiquitinase"/>
</dbReference>
<keyword evidence="6" id="KW-0788">Thiol protease</keyword>
<comment type="catalytic activity">
    <reaction evidence="1">
        <text>Thiol-dependent hydrolysis of ester, thioester, amide, peptide and isopeptide bonds formed by the C-terminal Gly of ubiquitin (a 76-residue protein attached to proteins as an intracellular targeting signal).</text>
        <dbReference type="EC" id="3.4.19.12"/>
    </reaction>
</comment>
<feature type="domain" description="DUF6606" evidence="11">
    <location>
        <begin position="76"/>
        <end position="336"/>
    </location>
</feature>
<evidence type="ECO:0000259" key="10">
    <source>
        <dbReference type="Pfam" id="PF12359"/>
    </source>
</evidence>
<dbReference type="InterPro" id="IPR022099">
    <property type="entry name" value="DUF3638"/>
</dbReference>
<evidence type="ECO:0000256" key="6">
    <source>
        <dbReference type="ARBA" id="ARBA00022807"/>
    </source>
</evidence>
<feature type="compositionally biased region" description="Basic and acidic residues" evidence="8">
    <location>
        <begin position="2874"/>
        <end position="2890"/>
    </location>
</feature>
<dbReference type="PANTHER" id="PTHR13367">
    <property type="entry name" value="UBIQUITIN THIOESTERASE"/>
    <property type="match status" value="1"/>
</dbReference>
<dbReference type="Pfam" id="PF12340">
    <property type="entry name" value="DUF3638"/>
    <property type="match status" value="1"/>
</dbReference>
<evidence type="ECO:0000256" key="2">
    <source>
        <dbReference type="ARBA" id="ARBA00012759"/>
    </source>
</evidence>
<feature type="domain" description="DUF3638" evidence="9">
    <location>
        <begin position="2071"/>
        <end position="2292"/>
    </location>
</feature>
<gene>
    <name evidence="12" type="ORF">GFSPODELE1_LOCUS5605</name>
</gene>
<dbReference type="InterPro" id="IPR046541">
    <property type="entry name" value="DUF6606"/>
</dbReference>
<keyword evidence="4" id="KW-0833">Ubl conjugation pathway</keyword>
<name>A0ABP1DGS2_9APHY</name>
<reference evidence="13" key="1">
    <citation type="submission" date="2024-04" db="EMBL/GenBank/DDBJ databases">
        <authorList>
            <person name="Shaw F."/>
            <person name="Minotto A."/>
        </authorList>
    </citation>
    <scope>NUCLEOTIDE SEQUENCE [LARGE SCALE GENOMIC DNA]</scope>
</reference>
<organism evidence="12 13">
    <name type="scientific">Somion occarium</name>
    <dbReference type="NCBI Taxonomy" id="3059160"/>
    <lineage>
        <taxon>Eukaryota</taxon>
        <taxon>Fungi</taxon>
        <taxon>Dikarya</taxon>
        <taxon>Basidiomycota</taxon>
        <taxon>Agaricomycotina</taxon>
        <taxon>Agaricomycetes</taxon>
        <taxon>Polyporales</taxon>
        <taxon>Cerrenaceae</taxon>
        <taxon>Somion</taxon>
    </lineage>
</organism>
<evidence type="ECO:0000256" key="4">
    <source>
        <dbReference type="ARBA" id="ARBA00022786"/>
    </source>
</evidence>
<evidence type="ECO:0000256" key="7">
    <source>
        <dbReference type="SAM" id="Coils"/>
    </source>
</evidence>
<feature type="domain" description="DUF3645" evidence="10">
    <location>
        <begin position="2417"/>
        <end position="2447"/>
    </location>
</feature>
<dbReference type="Pfam" id="PF12359">
    <property type="entry name" value="DUF3645"/>
    <property type="match status" value="1"/>
</dbReference>
<feature type="region of interest" description="Disordered" evidence="8">
    <location>
        <begin position="2863"/>
        <end position="2899"/>
    </location>
</feature>
<evidence type="ECO:0000256" key="8">
    <source>
        <dbReference type="SAM" id="MobiDB-lite"/>
    </source>
</evidence>
<dbReference type="EC" id="3.4.19.12" evidence="2"/>
<evidence type="ECO:0000256" key="1">
    <source>
        <dbReference type="ARBA" id="ARBA00000707"/>
    </source>
</evidence>
<keyword evidence="5" id="KW-0378">Hydrolase</keyword>
<evidence type="ECO:0000313" key="13">
    <source>
        <dbReference type="Proteomes" id="UP001497453"/>
    </source>
</evidence>
<proteinExistence type="predicted"/>
<keyword evidence="3" id="KW-0645">Protease</keyword>
<dbReference type="PANTHER" id="PTHR13367:SF33">
    <property type="entry name" value="P-LOOP CONTAINING NUCLEOSIDE TRIPHOSPHATE HYDROLASE PROTEIN"/>
    <property type="match status" value="1"/>
</dbReference>
<sequence length="3116" mass="355065">MYPAGLISRQYHAFTLLCRRRDYPGDLRDAKKPELLPTPPLSTAANILVLSVVADSSQFLSVMIESSPEDTFRSVVEHVFFPPKLPQSTASDDEERNIAIELTTLVRQSVEAYRENIVAESERTQWSHIYKMVEQLASTARNTLLTKALSNHLSQMLNGDVCALHIRAQNAGFIIRKSEQSAVFEAFGVSQKNEAVIDTVGKLICSYPGPAVEIPEAVFLDPDFQYELSSVLSQMDVDHLELPTTIKARSEVQNIRETTDPKHITHLLVETLRAMGKWADVRRVTKRIADDVLWYKAHKPWRRSPLWLVIRVALQTTLVSQQEYKRFMVFLMSRVLRLAVTREFPSDLLFTMRAKVARRLAKLSESSTPPFVNTIVKEVVGETGVLLEKRWDRVKQTQAQSPPSDFSGVDFKAATNITLPNSGPYIESVLQRSAERPSPSPFIPSEQLRSKDIKDFSSCTDGQLLDAVSRNGRFALFDFEESVRNHLDNWARDKLADPKTPRIMSSCIEQYYDSATELYASNPEDESIMIVTILRLWVVLDKAVTQQYPLLAKYSPEIPASFLHPLLLRQSTLIDQASSVEQYLKDRHSAATKYDHPSIFSNSASATSFAVSYFGLSCELQKIKVDIESDAQEKRARKEEELKELNKRHASLTNEAARLSCEWESRIAWNGPYNVHSWYCRKCSLEAQAGNMSISVYEWPLPRVEGEAKRVVFELACPLEFILWRNITFRILSLSPSTSRPKDVANVHRDLINYAALQSWILHVNFRHIGLCSDRQSFNDSYLKPQQIPANVHNVCVNHGPVYRLYDRNSREWIREPFHDANVESYGTFTIPETSVYRYLERTLAATTHTSNEILSEQSHCPPSLSLHEHIAYGTLRAGGNLQWMNIARELASNSLTFNHEDVQLLLLQAAWQLGPLADDRTLREWHLTIHDDVFCEVLLDVLEKLLNSVESNWKECATVRSIILLAARVLSSHSNTCEVAHRTYKLLRKARHSTYEWLKDLQEALQRTTEEAQIFAYSQRMCAVAATCRSTYDVEILHLPSVLQTRTDVCMAIHCAVVIHNNWLHAIKKAPAYLQRLLHRDCRLSHFLEQRLHALLQGTSAGLDRAIGNLWSRFLGNASTWSQLPEPNDRWWHSSNDSTGDVHCNLLTGQLLVNGKPLGRLPKSFVTHPTYERVFGQQILEVIPSILPAMEFATRDLIGDYEVHFAMAKQQLLIQAKDPEQDAILELIPYRILSPDFPNVLIPEYSHWLNLNTGIMEFRPLTSMWKPQEDIWRLYYKEAPRRMVLGCSLGGSHLIDLHSPAFHMAEISLRPLDSQRHIIATYTPSGDPVVAVELPRYKLSFFVNSGHRLESRDLRGKVIDENQSSGTMFGLRNQLVLRNKNEQTRDQHGSRRVIVPMGDVVITTRPIHVLVSINTGVDPHMSYHIFTIDEDLGRLCGTGSLTSWFYLIYLHSVTSHCLADPLTGQTGTEEALYALSSARSYSAIRLDESDNEILSSIAKLTPSREYHPTGSRMMQTVGWHDALPSLCQNQAFRIKVHDILSHFAKFDMFYDRPSCRKPLNMEDSDLHRRASHRSKVYYRDHVLETSGHNVQDMVHEHYARQKSFVFSTARLTQRNTDTLIHCSQSIWDSISSWGMIGLEQEGYELASLSYNRNWLSIKLAEGWITLLRLCRFRDASTSRRRYQLAFSLAAMVFGNSTLLPFVPILVTLSMSQTACQRSIPPMSSYDLHYRFSPNRDCVRELVKDAVLPFQNTPAFRLTRGPREDDRSLSERQRRMFDNNTTAAVEHFTTCLLAQWPSVSLSSSPGNSSWLDVGAATSSVQRYFVHCSENNQFKEYVEGLDRDIYALDGLSRADVDLLEPNDQDCAFLPNRTSVQVLGQLPTLKSILQKNSPTADLLELPASQFPTFQWAGHHNAAKTGGLQHLLESLSRGDNGLLQRRYVDGLHSSTTALASSGRKASLTLRDYVQVCAGRLNHRLRSLEACLAPVGLHDHVLRESCLWPQVTIRSLLKCINRYAQDQDILSPEWRQSIINVAQILAELQRSQRLLAYHFQNMEIEFMKESQNSNFDTNEAVRNPEWLLIQVEGNFLMRPEQTEIAHEMIAPESGNSTSLQLNMGEGKSSVILPIVASTLAHGNTLVRVVILKPLARQMHRLLVERLSGLCNRRIFYMPFSRSLRMGVKEIQQMQDLYEQCLSQYGILLIQPEHILSLKLMSVDLLTSTEAGDNAALALHRTQDWLNENSRDILDESDELLHVRYQLIYTMGHQQSIENHPDRWETIQWVLSLTRKHATRLHEQYPDEVEVFMQGAGTFPMIRIFGSHASQKLSCLICKDVLNNEIEVPSASFGLIQSEPMRDLLRDFIRGTRDLTEEEYASLNASNRTTWSGLLLLRGLLACGAGILRYALSERRWKVDYGHDFRRSLLAVPYRAKDVPSLRAEFGHPDVAIVLTCLSYYYAGLDSDQLRQCFELLSKQDNPDREYEKWTQEHGDIHESLRTLRGVNLDDAEQFQELVALFSKNSAVANFYMSQVVFPKEAKEFPHKLSTSSWDLVEKKKHVTTGFSGTNDNQFLLPSSISQLNRPDQESTNARNIQFLLQPENSTYVPLQEHDMPSHSTQNFLSFLTRDYPGVRILLDVGAQMLEYSNYSLVGAWLSLRPEIPAGVFFSELDDLTVLTQDGRVIPLHSSPFQQQLDECIVYLDDAHTRGTDLKLPHDARAIVTLGPKVTKDRLLQGCMRMRKLGHGQSVMFCAPPEVDRRIREVNELQHDVPIEVANILRWTIQETLADIEHHLPQWAQQGLDHAERVFAREEYSMTGDVATLRDAWVQKEAKSLEELYGRKTSTSNTEHPAFQNTVIGEHLRSLGVTSLSNSGMSEEQEREVSQELEQEREVERPPKVTPAKHQVHRDVRQFVRSGSIPDSSDQFITIVRMFPPQETLSKWSRNSIFLTCDFIRTIVPAPQDPRINDYMRPVNWIISAGNDGMSSPVFVVMSPFEVNHLLPMIRQSKAVRLHIYSPRVTKAMRSFSNLTFYTIPSMPVVEPPSVQIQAQLGIWAGQLYVDGREMYDETKRLLGIDGNQSDEGALPVDIVKRLVSLRRKAMGYSGTHIGKILHFHPLSEADFH</sequence>
<accession>A0ABP1DGS2</accession>
<evidence type="ECO:0000313" key="12">
    <source>
        <dbReference type="EMBL" id="CAL1705837.1"/>
    </source>
</evidence>
<evidence type="ECO:0000256" key="3">
    <source>
        <dbReference type="ARBA" id="ARBA00022670"/>
    </source>
</evidence>
<evidence type="ECO:0000259" key="11">
    <source>
        <dbReference type="Pfam" id="PF20255"/>
    </source>
</evidence>
<dbReference type="Proteomes" id="UP001497453">
    <property type="component" value="Chromosome 3"/>
</dbReference>
<protein>
    <recommendedName>
        <fullName evidence="2">ubiquitinyl hydrolase 1</fullName>
        <ecNumber evidence="2">3.4.19.12</ecNumber>
    </recommendedName>
</protein>
<evidence type="ECO:0000259" key="9">
    <source>
        <dbReference type="Pfam" id="PF12340"/>
    </source>
</evidence>
<dbReference type="InterPro" id="IPR022105">
    <property type="entry name" value="DUF3645"/>
</dbReference>
<keyword evidence="7" id="KW-0175">Coiled coil</keyword>
<dbReference type="EMBL" id="OZ037946">
    <property type="protein sequence ID" value="CAL1705837.1"/>
    <property type="molecule type" value="Genomic_DNA"/>
</dbReference>